<reference evidence="2 3" key="1">
    <citation type="submission" date="2021-06" db="EMBL/GenBank/DDBJ databases">
        <title>A haploid diamondback moth (Plutella xylostella L.) genome assembly resolves 31 chromosomes and identifies a diamide resistance mutation.</title>
        <authorList>
            <person name="Ward C.M."/>
            <person name="Perry K.D."/>
            <person name="Baker G."/>
            <person name="Powis K."/>
            <person name="Heckel D.G."/>
            <person name="Baxter S.W."/>
        </authorList>
    </citation>
    <scope>NUCLEOTIDE SEQUENCE [LARGE SCALE GENOMIC DNA]</scope>
    <source>
        <strain evidence="2 3">LV</strain>
        <tissue evidence="2">Single pupa</tissue>
    </source>
</reference>
<organism evidence="2 3">
    <name type="scientific">Plutella xylostella</name>
    <name type="common">Diamondback moth</name>
    <name type="synonym">Plutella maculipennis</name>
    <dbReference type="NCBI Taxonomy" id="51655"/>
    <lineage>
        <taxon>Eukaryota</taxon>
        <taxon>Metazoa</taxon>
        <taxon>Ecdysozoa</taxon>
        <taxon>Arthropoda</taxon>
        <taxon>Hexapoda</taxon>
        <taxon>Insecta</taxon>
        <taxon>Pterygota</taxon>
        <taxon>Neoptera</taxon>
        <taxon>Endopterygota</taxon>
        <taxon>Lepidoptera</taxon>
        <taxon>Glossata</taxon>
        <taxon>Ditrysia</taxon>
        <taxon>Yponomeutoidea</taxon>
        <taxon>Plutellidae</taxon>
        <taxon>Plutella</taxon>
    </lineage>
</organism>
<dbReference type="Proteomes" id="UP000823941">
    <property type="component" value="Chromosome 4"/>
</dbReference>
<feature type="compositionally biased region" description="Pro residues" evidence="1">
    <location>
        <begin position="41"/>
        <end position="62"/>
    </location>
</feature>
<dbReference type="EMBL" id="JAHIBW010000004">
    <property type="protein sequence ID" value="KAG7311812.1"/>
    <property type="molecule type" value="Genomic_DNA"/>
</dbReference>
<protein>
    <submittedName>
        <fullName evidence="2">Uncharacterized protein</fullName>
    </submittedName>
</protein>
<accession>A0ABQ7R3C6</accession>
<feature type="region of interest" description="Disordered" evidence="1">
    <location>
        <begin position="36"/>
        <end position="83"/>
    </location>
</feature>
<sequence length="145" mass="15912">MLVTAGYSEVVSSRDHFQQSVAGWHGVRRWSGAISDCPAAGAPPPPAAPAPPAPCIDAPPRPKGNRDSEPPQYCRRRRDDPMLQQTRRLMAQDKHSSICMYPRPSCSAHNCVGAPGHPPKRVGLIFKQPSVVEDTCFIQRLCFLN</sequence>
<gene>
    <name evidence="2" type="ORF">JYU34_002895</name>
</gene>
<evidence type="ECO:0000313" key="3">
    <source>
        <dbReference type="Proteomes" id="UP000823941"/>
    </source>
</evidence>
<keyword evidence="3" id="KW-1185">Reference proteome</keyword>
<comment type="caution">
    <text evidence="2">The sequence shown here is derived from an EMBL/GenBank/DDBJ whole genome shotgun (WGS) entry which is preliminary data.</text>
</comment>
<name>A0ABQ7R3C6_PLUXY</name>
<proteinExistence type="predicted"/>
<evidence type="ECO:0000256" key="1">
    <source>
        <dbReference type="SAM" id="MobiDB-lite"/>
    </source>
</evidence>
<evidence type="ECO:0000313" key="2">
    <source>
        <dbReference type="EMBL" id="KAG7311812.1"/>
    </source>
</evidence>